<dbReference type="InterPro" id="IPR024194">
    <property type="entry name" value="Ac/AlaTfrase_AlgI/DltB"/>
</dbReference>
<evidence type="ECO:0000256" key="4">
    <source>
        <dbReference type="ARBA" id="ARBA00022679"/>
    </source>
</evidence>
<evidence type="ECO:0000256" key="7">
    <source>
        <dbReference type="ARBA" id="ARBA00023136"/>
    </source>
</evidence>
<dbReference type="GO" id="GO:0016746">
    <property type="term" value="F:acyltransferase activity"/>
    <property type="evidence" value="ECO:0007669"/>
    <property type="project" value="UniProtKB-KW"/>
</dbReference>
<feature type="transmembrane region" description="Helical" evidence="9">
    <location>
        <begin position="77"/>
        <end position="94"/>
    </location>
</feature>
<dbReference type="InterPro" id="IPR004299">
    <property type="entry name" value="MBOAT_fam"/>
</dbReference>
<evidence type="ECO:0000256" key="3">
    <source>
        <dbReference type="ARBA" id="ARBA00022475"/>
    </source>
</evidence>
<dbReference type="Pfam" id="PF03062">
    <property type="entry name" value="MBOAT"/>
    <property type="match status" value="1"/>
</dbReference>
<comment type="subcellular location">
    <subcellularLocation>
        <location evidence="1">Cell membrane</location>
        <topology evidence="1">Multi-pass membrane protein</topology>
    </subcellularLocation>
</comment>
<dbReference type="PANTHER" id="PTHR13285">
    <property type="entry name" value="ACYLTRANSFERASE"/>
    <property type="match status" value="1"/>
</dbReference>
<accession>A0A382BYJ4</accession>
<dbReference type="InterPro" id="IPR051085">
    <property type="entry name" value="MB_O-acyltransferase"/>
</dbReference>
<proteinExistence type="inferred from homology"/>
<feature type="transmembrane region" description="Helical" evidence="9">
    <location>
        <begin position="114"/>
        <end position="133"/>
    </location>
</feature>
<evidence type="ECO:0000256" key="2">
    <source>
        <dbReference type="ARBA" id="ARBA00010323"/>
    </source>
</evidence>
<evidence type="ECO:0008006" key="11">
    <source>
        <dbReference type="Google" id="ProtNLM"/>
    </source>
</evidence>
<feature type="transmembrane region" description="Helical" evidence="9">
    <location>
        <begin position="12"/>
        <end position="39"/>
    </location>
</feature>
<protein>
    <recommendedName>
        <fullName evidence="11">MBOAT family protein</fullName>
    </recommendedName>
</protein>
<evidence type="ECO:0000256" key="8">
    <source>
        <dbReference type="ARBA" id="ARBA00023315"/>
    </source>
</evidence>
<feature type="transmembrane region" description="Helical" evidence="9">
    <location>
        <begin position="184"/>
        <end position="201"/>
    </location>
</feature>
<organism evidence="10">
    <name type="scientific">marine metagenome</name>
    <dbReference type="NCBI Taxonomy" id="408172"/>
    <lineage>
        <taxon>unclassified sequences</taxon>
        <taxon>metagenomes</taxon>
        <taxon>ecological metagenomes</taxon>
    </lineage>
</organism>
<reference evidence="10" key="1">
    <citation type="submission" date="2018-05" db="EMBL/GenBank/DDBJ databases">
        <authorList>
            <person name="Lanie J.A."/>
            <person name="Ng W.-L."/>
            <person name="Kazmierczak K.M."/>
            <person name="Andrzejewski T.M."/>
            <person name="Davidsen T.M."/>
            <person name="Wayne K.J."/>
            <person name="Tettelin H."/>
            <person name="Glass J.I."/>
            <person name="Rusch D."/>
            <person name="Podicherti R."/>
            <person name="Tsui H.-C.T."/>
            <person name="Winkler M.E."/>
        </authorList>
    </citation>
    <scope>NUCLEOTIDE SEQUENCE</scope>
</reference>
<dbReference type="GO" id="GO:0005886">
    <property type="term" value="C:plasma membrane"/>
    <property type="evidence" value="ECO:0007669"/>
    <property type="project" value="UniProtKB-SubCell"/>
</dbReference>
<dbReference type="AlphaFoldDB" id="A0A382BYJ4"/>
<sequence>MIFSTIEFFIFLVIYFLFYKILPAKFSTPLIIIGSLFYYGWWNPILIWVPGALCTIAYFGAYWASSDSSPVKKKIKMTVIITGLLIPLLIFKYIDFFYNDILSVLLNLEPRDLQLVLPLGISFITFTMIAYVVDVYTKKFPIEENYFQLFGYTLFFPQLIAGPILRPAQLLPQLVRSSLKKNPALVLGILVFTVGLVKKVIFADGISSSVNVVFNDPTGHGLLEYWLAIFGFTLQIYCDFSGYTDMAIGSAMMLSVRLPLNFNKPYSAINLRDFWSRWHITLSTWLRDYLYIPLGGN</sequence>
<keyword evidence="4" id="KW-0808">Transferase</keyword>
<keyword evidence="6 9" id="KW-1133">Transmembrane helix</keyword>
<dbReference type="PIRSF" id="PIRSF500217">
    <property type="entry name" value="AlgI"/>
    <property type="match status" value="1"/>
</dbReference>
<name>A0A382BYJ4_9ZZZZ</name>
<dbReference type="PANTHER" id="PTHR13285:SF23">
    <property type="entry name" value="TEICHOIC ACID D-ALANYLTRANSFERASE"/>
    <property type="match status" value="1"/>
</dbReference>
<feature type="transmembrane region" description="Helical" evidence="9">
    <location>
        <begin position="45"/>
        <end position="65"/>
    </location>
</feature>
<keyword evidence="3" id="KW-1003">Cell membrane</keyword>
<evidence type="ECO:0000313" key="10">
    <source>
        <dbReference type="EMBL" id="SVB18133.1"/>
    </source>
</evidence>
<dbReference type="EMBL" id="UINC01031688">
    <property type="protein sequence ID" value="SVB18133.1"/>
    <property type="molecule type" value="Genomic_DNA"/>
</dbReference>
<keyword evidence="5 9" id="KW-0812">Transmembrane</keyword>
<comment type="similarity">
    <text evidence="2">Belongs to the membrane-bound acyltransferase family.</text>
</comment>
<gene>
    <name evidence="10" type="ORF">METZ01_LOCUS170987</name>
</gene>
<evidence type="ECO:0000256" key="6">
    <source>
        <dbReference type="ARBA" id="ARBA00022989"/>
    </source>
</evidence>
<keyword evidence="7 9" id="KW-0472">Membrane</keyword>
<dbReference type="PIRSF" id="PIRSF016636">
    <property type="entry name" value="AlgI_DltB"/>
    <property type="match status" value="1"/>
</dbReference>
<dbReference type="InterPro" id="IPR028362">
    <property type="entry name" value="AlgI"/>
</dbReference>
<evidence type="ECO:0000256" key="9">
    <source>
        <dbReference type="SAM" id="Phobius"/>
    </source>
</evidence>
<keyword evidence="8" id="KW-0012">Acyltransferase</keyword>
<dbReference type="GO" id="GO:0042121">
    <property type="term" value="P:alginic acid biosynthetic process"/>
    <property type="evidence" value="ECO:0007669"/>
    <property type="project" value="InterPro"/>
</dbReference>
<evidence type="ECO:0000256" key="5">
    <source>
        <dbReference type="ARBA" id="ARBA00022692"/>
    </source>
</evidence>
<evidence type="ECO:0000256" key="1">
    <source>
        <dbReference type="ARBA" id="ARBA00004651"/>
    </source>
</evidence>
<feature type="non-terminal residue" evidence="10">
    <location>
        <position position="297"/>
    </location>
</feature>